<dbReference type="EMBL" id="CAJNOQ010033041">
    <property type="protein sequence ID" value="CAF1588044.1"/>
    <property type="molecule type" value="Genomic_DNA"/>
</dbReference>
<organism evidence="2 4">
    <name type="scientific">Didymodactylos carnosus</name>
    <dbReference type="NCBI Taxonomy" id="1234261"/>
    <lineage>
        <taxon>Eukaryota</taxon>
        <taxon>Metazoa</taxon>
        <taxon>Spiralia</taxon>
        <taxon>Gnathifera</taxon>
        <taxon>Rotifera</taxon>
        <taxon>Eurotatoria</taxon>
        <taxon>Bdelloidea</taxon>
        <taxon>Philodinida</taxon>
        <taxon>Philodinidae</taxon>
        <taxon>Didymodactylos</taxon>
    </lineage>
</organism>
<dbReference type="AlphaFoldDB" id="A0A815ZR47"/>
<protein>
    <submittedName>
        <fullName evidence="2">Uncharacterized protein</fullName>
    </submittedName>
</protein>
<dbReference type="EMBL" id="CAJOBC010099136">
    <property type="protein sequence ID" value="CAF4458739.1"/>
    <property type="molecule type" value="Genomic_DNA"/>
</dbReference>
<dbReference type="Proteomes" id="UP000681722">
    <property type="component" value="Unassembled WGS sequence"/>
</dbReference>
<comment type="caution">
    <text evidence="2">The sequence shown here is derived from an EMBL/GenBank/DDBJ whole genome shotgun (WGS) entry which is preliminary data.</text>
</comment>
<reference evidence="2" key="1">
    <citation type="submission" date="2021-02" db="EMBL/GenBank/DDBJ databases">
        <authorList>
            <person name="Nowell W R."/>
        </authorList>
    </citation>
    <scope>NUCLEOTIDE SEQUENCE</scope>
</reference>
<keyword evidence="4" id="KW-1185">Reference proteome</keyword>
<evidence type="ECO:0000313" key="3">
    <source>
        <dbReference type="EMBL" id="CAF4458739.1"/>
    </source>
</evidence>
<name>A0A815ZR47_9BILA</name>
<dbReference type="Proteomes" id="UP000663829">
    <property type="component" value="Unassembled WGS sequence"/>
</dbReference>
<sequence length="106" mass="11967">MPYVTYPDGNKTMNINSENCLEITFEIGDGETNKGHFSSGENNISKNDTENSSDCLIDAVSQAFEKSNIEHSKNIKITQNNLANQIEHDKLIEHIIKNGYHAYYIT</sequence>
<accession>A0A815ZR47</accession>
<gene>
    <name evidence="2" type="ORF">GPM918_LOCUS41561</name>
    <name evidence="3" type="ORF">SRO942_LOCUS42631</name>
</gene>
<feature type="region of interest" description="Disordered" evidence="1">
    <location>
        <begin position="32"/>
        <end position="51"/>
    </location>
</feature>
<evidence type="ECO:0000256" key="1">
    <source>
        <dbReference type="SAM" id="MobiDB-lite"/>
    </source>
</evidence>
<evidence type="ECO:0000313" key="4">
    <source>
        <dbReference type="Proteomes" id="UP000663829"/>
    </source>
</evidence>
<evidence type="ECO:0000313" key="2">
    <source>
        <dbReference type="EMBL" id="CAF1588044.1"/>
    </source>
</evidence>
<feature type="compositionally biased region" description="Polar residues" evidence="1">
    <location>
        <begin position="35"/>
        <end position="51"/>
    </location>
</feature>
<proteinExistence type="predicted"/>